<dbReference type="PANTHER" id="PTHR13448:SF14">
    <property type="entry name" value="F26K24.17 PROTEIN"/>
    <property type="match status" value="1"/>
</dbReference>
<evidence type="ECO:0000313" key="3">
    <source>
        <dbReference type="Proteomes" id="UP001157006"/>
    </source>
</evidence>
<sequence>MDETYAPFDSAFAAETNGVSRTADHGWQKVTYAKKHKKKEANGVAGSNKLTFNGNDAAFRSLELHSEDRRRRILEAQSAADADFDDAPVRSKQRSRRDDDDFDEDDEDVDRSAENGKVEEAKKVKKEKKPKKPKVTVAEAAAKIDAADLESFLVEISASFDQKEDIQMMRFADYFGRAFSSVSASQFPWVKLFRESAVAKIVDVPLSHVSDAVYKTSADWINHRSPEALSFFILWSLDSILADLGSQQIVTKGSKKAVQPLTSKSQVAIFVGLAIVLRRKPDALIAVLPTLRENTKYQGQDKLPVIVWMVAQASVGDLSVGLYAWSRNLLPIVVSKSGNPQSRDLVLQLVEKILSTPKARPILVNGAVRKGERLIPPPAFETLLRVTFPSSARLKATERFEAIYPALREVALGGSTGSKAMKQVSQQIFNFAIIAAGEDNPELSKEAAGISIWCFSQSSECYKQWEKVYLDNIVASVAVLKKLSDDWKVQATKLSPYEPLREIIRNFRQKNEKALASETDAARFFKDADKYCKIISGRVSQGHGGKACLTFVVLSLAVGAAVLYPNMESVDLNKLSVLFNSQF</sequence>
<feature type="region of interest" description="Disordered" evidence="1">
    <location>
        <begin position="76"/>
        <end position="134"/>
    </location>
</feature>
<evidence type="ECO:0008006" key="4">
    <source>
        <dbReference type="Google" id="ProtNLM"/>
    </source>
</evidence>
<feature type="compositionally biased region" description="Basic and acidic residues" evidence="1">
    <location>
        <begin position="110"/>
        <end position="122"/>
    </location>
</feature>
<dbReference type="GO" id="GO:0005783">
    <property type="term" value="C:endoplasmic reticulum"/>
    <property type="evidence" value="ECO:0007669"/>
    <property type="project" value="TreeGrafter"/>
</dbReference>
<organism evidence="2 3">
    <name type="scientific">Vicia faba</name>
    <name type="common">Broad bean</name>
    <name type="synonym">Faba vulgaris</name>
    <dbReference type="NCBI Taxonomy" id="3906"/>
    <lineage>
        <taxon>Eukaryota</taxon>
        <taxon>Viridiplantae</taxon>
        <taxon>Streptophyta</taxon>
        <taxon>Embryophyta</taxon>
        <taxon>Tracheophyta</taxon>
        <taxon>Spermatophyta</taxon>
        <taxon>Magnoliopsida</taxon>
        <taxon>eudicotyledons</taxon>
        <taxon>Gunneridae</taxon>
        <taxon>Pentapetalae</taxon>
        <taxon>rosids</taxon>
        <taxon>fabids</taxon>
        <taxon>Fabales</taxon>
        <taxon>Fabaceae</taxon>
        <taxon>Papilionoideae</taxon>
        <taxon>50 kb inversion clade</taxon>
        <taxon>NPAAA clade</taxon>
        <taxon>Hologalegina</taxon>
        <taxon>IRL clade</taxon>
        <taxon>Fabeae</taxon>
        <taxon>Vicia</taxon>
    </lineage>
</organism>
<dbReference type="PANTHER" id="PTHR13448">
    <property type="entry name" value="TRANSMEMBRANE PROTEIN 214"/>
    <property type="match status" value="1"/>
</dbReference>
<dbReference type="Proteomes" id="UP001157006">
    <property type="component" value="Chromosome 6"/>
</dbReference>
<feature type="compositionally biased region" description="Acidic residues" evidence="1">
    <location>
        <begin position="100"/>
        <end position="109"/>
    </location>
</feature>
<keyword evidence="3" id="KW-1185">Reference proteome</keyword>
<reference evidence="2 3" key="1">
    <citation type="submission" date="2023-01" db="EMBL/GenBank/DDBJ databases">
        <authorList>
            <person name="Kreplak J."/>
        </authorList>
    </citation>
    <scope>NUCLEOTIDE SEQUENCE [LARGE SCALE GENOMIC DNA]</scope>
</reference>
<dbReference type="Pfam" id="PF10151">
    <property type="entry name" value="TMEM214"/>
    <property type="match status" value="1"/>
</dbReference>
<feature type="region of interest" description="Disordered" evidence="1">
    <location>
        <begin position="33"/>
        <end position="53"/>
    </location>
</feature>
<evidence type="ECO:0000256" key="1">
    <source>
        <dbReference type="SAM" id="MobiDB-lite"/>
    </source>
</evidence>
<name>A0AAV1B3C5_VICFA</name>
<dbReference type="AlphaFoldDB" id="A0AAV1B3C5"/>
<protein>
    <recommendedName>
        <fullName evidence="4">Transmembrane protein</fullName>
    </recommendedName>
</protein>
<proteinExistence type="predicted"/>
<dbReference type="EMBL" id="OX451741">
    <property type="protein sequence ID" value="CAI8617279.1"/>
    <property type="molecule type" value="Genomic_DNA"/>
</dbReference>
<accession>A0AAV1B3C5</accession>
<feature type="compositionally biased region" description="Basic residues" evidence="1">
    <location>
        <begin position="123"/>
        <end position="134"/>
    </location>
</feature>
<dbReference type="GO" id="GO:0005794">
    <property type="term" value="C:Golgi apparatus"/>
    <property type="evidence" value="ECO:0007669"/>
    <property type="project" value="TreeGrafter"/>
</dbReference>
<gene>
    <name evidence="2" type="ORF">VFH_VI068000</name>
</gene>
<evidence type="ECO:0000313" key="2">
    <source>
        <dbReference type="EMBL" id="CAI8617279.1"/>
    </source>
</evidence>
<dbReference type="InterPro" id="IPR019308">
    <property type="entry name" value="TMEM214"/>
</dbReference>